<dbReference type="InParanoid" id="A0A165KJW9"/>
<dbReference type="AlphaFoldDB" id="A0A165KJW9"/>
<evidence type="ECO:0000313" key="1">
    <source>
        <dbReference type="EMBL" id="KZV96453.1"/>
    </source>
</evidence>
<dbReference type="Proteomes" id="UP000077266">
    <property type="component" value="Unassembled WGS sequence"/>
</dbReference>
<name>A0A165KJW9_EXIGL</name>
<proteinExistence type="predicted"/>
<dbReference type="EMBL" id="KV425942">
    <property type="protein sequence ID" value="KZV96453.1"/>
    <property type="molecule type" value="Genomic_DNA"/>
</dbReference>
<sequence>MIFVDIVYQILKTLGSLEYPWSSSNRCSNIALLHAPGPPTWLILAAGRRSVYRLSSVTHNDVLDCLSRIHREISRQGCNPLLSNADKVQVWTGGAVLSVRVLVVRQKTQNGHVGHSTRMGSTEQDGVVGKAWNVSTQAIAANGFDMLLALAHSMR</sequence>
<keyword evidence="2" id="KW-1185">Reference proteome</keyword>
<evidence type="ECO:0000313" key="2">
    <source>
        <dbReference type="Proteomes" id="UP000077266"/>
    </source>
</evidence>
<protein>
    <submittedName>
        <fullName evidence="1">Uncharacterized protein</fullName>
    </submittedName>
</protein>
<organism evidence="1 2">
    <name type="scientific">Exidia glandulosa HHB12029</name>
    <dbReference type="NCBI Taxonomy" id="1314781"/>
    <lineage>
        <taxon>Eukaryota</taxon>
        <taxon>Fungi</taxon>
        <taxon>Dikarya</taxon>
        <taxon>Basidiomycota</taxon>
        <taxon>Agaricomycotina</taxon>
        <taxon>Agaricomycetes</taxon>
        <taxon>Auriculariales</taxon>
        <taxon>Exidiaceae</taxon>
        <taxon>Exidia</taxon>
    </lineage>
</organism>
<reference evidence="1 2" key="1">
    <citation type="journal article" date="2016" name="Mol. Biol. Evol.">
        <title>Comparative Genomics of Early-Diverging Mushroom-Forming Fungi Provides Insights into the Origins of Lignocellulose Decay Capabilities.</title>
        <authorList>
            <person name="Nagy L.G."/>
            <person name="Riley R."/>
            <person name="Tritt A."/>
            <person name="Adam C."/>
            <person name="Daum C."/>
            <person name="Floudas D."/>
            <person name="Sun H."/>
            <person name="Yadav J.S."/>
            <person name="Pangilinan J."/>
            <person name="Larsson K.H."/>
            <person name="Matsuura K."/>
            <person name="Barry K."/>
            <person name="Labutti K."/>
            <person name="Kuo R."/>
            <person name="Ohm R.A."/>
            <person name="Bhattacharya S.S."/>
            <person name="Shirouzu T."/>
            <person name="Yoshinaga Y."/>
            <person name="Martin F.M."/>
            <person name="Grigoriev I.V."/>
            <person name="Hibbett D.S."/>
        </authorList>
    </citation>
    <scope>NUCLEOTIDE SEQUENCE [LARGE SCALE GENOMIC DNA]</scope>
    <source>
        <strain evidence="1 2">HHB12029</strain>
    </source>
</reference>
<gene>
    <name evidence="1" type="ORF">EXIGLDRAFT_733125</name>
</gene>
<feature type="non-terminal residue" evidence="1">
    <location>
        <position position="1"/>
    </location>
</feature>
<accession>A0A165KJW9</accession>